<sequence length="236" mass="25399">MKKSFLIPAACGLALCAQTQAESFDTAIGTIETSMNVTLATDYIWRGQSQTDGAGAIQGGLDIAHESGLYIGTWASNVDSEDFGGSSVEVDYYVGFGNAITDDLSYDLQWATYTYPKNSDATVEELLASLSYKALTVGAKYAYDPGVGLYTYIDYGFDLPLEMVLGLHYGLTDTKDPLDGVSGDEKYADWAVTLSKTVLGLDLALMYSDTDLGSDCPYQSRSSCDSNVTFSVSRSF</sequence>
<name>A0A1I6ARW1_9GAMM</name>
<keyword evidence="5" id="KW-1185">Reference proteome</keyword>
<reference evidence="2" key="3">
    <citation type="submission" date="2024-05" db="EMBL/GenBank/DDBJ databases">
        <authorList>
            <person name="de Witt J."/>
        </authorList>
    </citation>
    <scope>NUCLEOTIDE SEQUENCE</scope>
    <source>
        <strain evidence="2">FZJ</strain>
    </source>
</reference>
<keyword evidence="1" id="KW-0732">Signal</keyword>
<dbReference type="NCBIfam" id="TIGR02001">
    <property type="entry name" value="gcw_chp"/>
    <property type="match status" value="1"/>
</dbReference>
<organism evidence="3 4">
    <name type="scientific">Halopseudomonas formosensis</name>
    <dbReference type="NCBI Taxonomy" id="1002526"/>
    <lineage>
        <taxon>Bacteria</taxon>
        <taxon>Pseudomonadati</taxon>
        <taxon>Pseudomonadota</taxon>
        <taxon>Gammaproteobacteria</taxon>
        <taxon>Pseudomonadales</taxon>
        <taxon>Pseudomonadaceae</taxon>
        <taxon>Halopseudomonas</taxon>
    </lineage>
</organism>
<dbReference type="RefSeq" id="WP_177197789.1">
    <property type="nucleotide sequence ID" value="NZ_FOYD01000002.1"/>
</dbReference>
<feature type="chain" id="PRO_5043145550" evidence="1">
    <location>
        <begin position="22"/>
        <end position="236"/>
    </location>
</feature>
<evidence type="ECO:0000313" key="2">
    <source>
        <dbReference type="EMBL" id="MDX9687391.1"/>
    </source>
</evidence>
<evidence type="ECO:0000256" key="1">
    <source>
        <dbReference type="SAM" id="SignalP"/>
    </source>
</evidence>
<evidence type="ECO:0000313" key="5">
    <source>
        <dbReference type="Proteomes" id="UP001281217"/>
    </source>
</evidence>
<reference evidence="3 4" key="1">
    <citation type="submission" date="2016-10" db="EMBL/GenBank/DDBJ databases">
        <authorList>
            <person name="de Groot N.N."/>
        </authorList>
    </citation>
    <scope>NUCLEOTIDE SEQUENCE [LARGE SCALE GENOMIC DNA]</scope>
    <source>
        <strain evidence="3 4">JCM 18415</strain>
    </source>
</reference>
<dbReference type="EMBL" id="JAVRDO010000004">
    <property type="protein sequence ID" value="MDX9687391.1"/>
    <property type="molecule type" value="Genomic_DNA"/>
</dbReference>
<dbReference type="STRING" id="1002526.SAMN05216578_102351"/>
<accession>A0A1I6ARW1</accession>
<dbReference type="Proteomes" id="UP001281217">
    <property type="component" value="Unassembled WGS sequence"/>
</dbReference>
<evidence type="ECO:0000313" key="3">
    <source>
        <dbReference type="EMBL" id="SFQ71463.1"/>
    </source>
</evidence>
<dbReference type="Proteomes" id="UP000242815">
    <property type="component" value="Unassembled WGS sequence"/>
</dbReference>
<gene>
    <name evidence="2" type="ORF">RED13_001819</name>
    <name evidence="3" type="ORF">SAMN05216578_102351</name>
</gene>
<dbReference type="Pfam" id="PF09694">
    <property type="entry name" value="Gcw_chp"/>
    <property type="match status" value="1"/>
</dbReference>
<dbReference type="InterPro" id="IPR010239">
    <property type="entry name" value="CHP02001"/>
</dbReference>
<feature type="signal peptide" evidence="1">
    <location>
        <begin position="1"/>
        <end position="21"/>
    </location>
</feature>
<reference evidence="5" key="2">
    <citation type="submission" date="2023-07" db="EMBL/GenBank/DDBJ databases">
        <authorList>
            <person name="de Witt J."/>
        </authorList>
    </citation>
    <scope>NUCLEOTIDE SEQUENCE [LARGE SCALE GENOMIC DNA]</scope>
    <source>
        <strain evidence="5">FZJ</strain>
    </source>
</reference>
<protein>
    <submittedName>
        <fullName evidence="2">TorF family putative porin</fullName>
    </submittedName>
</protein>
<dbReference type="EMBL" id="FOYD01000002">
    <property type="protein sequence ID" value="SFQ71463.1"/>
    <property type="molecule type" value="Genomic_DNA"/>
</dbReference>
<dbReference type="AlphaFoldDB" id="A0A1I6ARW1"/>
<evidence type="ECO:0000313" key="4">
    <source>
        <dbReference type="Proteomes" id="UP000242815"/>
    </source>
</evidence>
<proteinExistence type="predicted"/>